<dbReference type="AlphaFoldDB" id="A0A8J2KFD6"/>
<evidence type="ECO:0000313" key="2">
    <source>
        <dbReference type="EMBL" id="CAG7734079.1"/>
    </source>
</evidence>
<dbReference type="Proteomes" id="UP000708208">
    <property type="component" value="Unassembled WGS sequence"/>
</dbReference>
<name>A0A8J2KFD6_9HEXA</name>
<proteinExistence type="predicted"/>
<gene>
    <name evidence="2" type="ORF">AFUS01_LOCUS22483</name>
</gene>
<accession>A0A8J2KFD6</accession>
<organism evidence="2 3">
    <name type="scientific">Allacma fusca</name>
    <dbReference type="NCBI Taxonomy" id="39272"/>
    <lineage>
        <taxon>Eukaryota</taxon>
        <taxon>Metazoa</taxon>
        <taxon>Ecdysozoa</taxon>
        <taxon>Arthropoda</taxon>
        <taxon>Hexapoda</taxon>
        <taxon>Collembola</taxon>
        <taxon>Symphypleona</taxon>
        <taxon>Sminthuridae</taxon>
        <taxon>Allacma</taxon>
    </lineage>
</organism>
<evidence type="ECO:0000313" key="3">
    <source>
        <dbReference type="Proteomes" id="UP000708208"/>
    </source>
</evidence>
<evidence type="ECO:0000256" key="1">
    <source>
        <dbReference type="SAM" id="SignalP"/>
    </source>
</evidence>
<keyword evidence="1" id="KW-0732">Signal</keyword>
<comment type="caution">
    <text evidence="2">The sequence shown here is derived from an EMBL/GenBank/DDBJ whole genome shotgun (WGS) entry which is preliminary data.</text>
</comment>
<reference evidence="2" key="1">
    <citation type="submission" date="2021-06" db="EMBL/GenBank/DDBJ databases">
        <authorList>
            <person name="Hodson N. C."/>
            <person name="Mongue J. A."/>
            <person name="Jaron S. K."/>
        </authorList>
    </citation>
    <scope>NUCLEOTIDE SEQUENCE</scope>
</reference>
<keyword evidence="3" id="KW-1185">Reference proteome</keyword>
<feature type="chain" id="PRO_5035275183" evidence="1">
    <location>
        <begin position="24"/>
        <end position="92"/>
    </location>
</feature>
<feature type="signal peptide" evidence="1">
    <location>
        <begin position="1"/>
        <end position="23"/>
    </location>
</feature>
<sequence length="92" mass="10517">MNLAILYSLVFVLVSVFTVTTFAQVAVIQHENGRCGLDIIRNKYYICSDELPNGSTLITLTSFENSMQVFEERLFQHSTLNLVFLHTLRCEV</sequence>
<protein>
    <submittedName>
        <fullName evidence="2">Uncharacterized protein</fullName>
    </submittedName>
</protein>
<dbReference type="EMBL" id="CAJVCH010262205">
    <property type="protein sequence ID" value="CAG7734079.1"/>
    <property type="molecule type" value="Genomic_DNA"/>
</dbReference>